<organism evidence="3 4">
    <name type="scientific">Desulfosporosinus acidiphilus (strain DSM 22704 / JCM 16185 / SJ4)</name>
    <dbReference type="NCBI Taxonomy" id="646529"/>
    <lineage>
        <taxon>Bacteria</taxon>
        <taxon>Bacillati</taxon>
        <taxon>Bacillota</taxon>
        <taxon>Clostridia</taxon>
        <taxon>Eubacteriales</taxon>
        <taxon>Desulfitobacteriaceae</taxon>
        <taxon>Desulfosporosinus</taxon>
    </lineage>
</organism>
<feature type="domain" description="M23ase beta-sheet core" evidence="2">
    <location>
        <begin position="155"/>
        <end position="249"/>
    </location>
</feature>
<evidence type="ECO:0000256" key="1">
    <source>
        <dbReference type="SAM" id="MobiDB-lite"/>
    </source>
</evidence>
<dbReference type="InterPro" id="IPR050570">
    <property type="entry name" value="Cell_wall_metabolism_enzyme"/>
</dbReference>
<dbReference type="OrthoDB" id="1938544at2"/>
<evidence type="ECO:0000313" key="3">
    <source>
        <dbReference type="EMBL" id="AFM43150.1"/>
    </source>
</evidence>
<dbReference type="PANTHER" id="PTHR21666">
    <property type="entry name" value="PEPTIDASE-RELATED"/>
    <property type="match status" value="1"/>
</dbReference>
<dbReference type="GO" id="GO:0004222">
    <property type="term" value="F:metalloendopeptidase activity"/>
    <property type="evidence" value="ECO:0007669"/>
    <property type="project" value="TreeGrafter"/>
</dbReference>
<dbReference type="Proteomes" id="UP000002892">
    <property type="component" value="Chromosome"/>
</dbReference>
<dbReference type="eggNOG" id="COG4942">
    <property type="taxonomic scope" value="Bacteria"/>
</dbReference>
<dbReference type="AlphaFoldDB" id="I4DBH6"/>
<proteinExistence type="predicted"/>
<gene>
    <name evidence="3" type="ordered locus">Desaci_4299</name>
</gene>
<dbReference type="KEGG" id="dai:Desaci_4299"/>
<dbReference type="InterPro" id="IPR016047">
    <property type="entry name" value="M23ase_b-sheet_dom"/>
</dbReference>
<evidence type="ECO:0000313" key="4">
    <source>
        <dbReference type="Proteomes" id="UP000002892"/>
    </source>
</evidence>
<dbReference type="SUPFAM" id="SSF51261">
    <property type="entry name" value="Duplicated hybrid motif"/>
    <property type="match status" value="1"/>
</dbReference>
<protein>
    <submittedName>
        <fullName evidence="3">Membrane-bound metallopeptidase</fullName>
    </submittedName>
</protein>
<keyword evidence="4" id="KW-1185">Reference proteome</keyword>
<dbReference type="Pfam" id="PF01551">
    <property type="entry name" value="Peptidase_M23"/>
    <property type="match status" value="1"/>
</dbReference>
<feature type="region of interest" description="Disordered" evidence="1">
    <location>
        <begin position="18"/>
        <end position="39"/>
    </location>
</feature>
<dbReference type="RefSeq" id="WP_014829136.1">
    <property type="nucleotide sequence ID" value="NC_018068.1"/>
</dbReference>
<sequence>MNPFERWDDWEWERAIQEVGKDKGRGKSRNTQYNPGGYRHSPKESWGNFFKNWNGIQRQTLLAAMLFLLVFFSANGSDGLSQAVHGIYRSAMDSGNYYTTMNGMAKDALSLGGVSNSSVPVDAKMLGQFLPPISGQVMAKFGIVGEGGSNAAGTVHQGIDVESALGTKVESPADGVVTFVGSDPQLGNIVKADLGDGWTTVLGNLGSIYVQKGQRISRGSVIGTVGLSAPLKKPWLHFELRKNNKPLDPIPYLVPPQSKN</sequence>
<accession>I4DBH6</accession>
<dbReference type="PANTHER" id="PTHR21666:SF270">
    <property type="entry name" value="MUREIN HYDROLASE ACTIVATOR ENVC"/>
    <property type="match status" value="1"/>
</dbReference>
<reference evidence="3 4" key="1">
    <citation type="journal article" date="2012" name="J. Bacteriol.">
        <title>Complete genome sequences of Desulfosporosinus orientis DSM765T, Desulfosporosinus youngiae DSM17734T, Desulfosporosinus meridiei DSM13257T, and Desulfosporosinus acidiphilus DSM22704T.</title>
        <authorList>
            <person name="Pester M."/>
            <person name="Brambilla E."/>
            <person name="Alazard D."/>
            <person name="Rattei T."/>
            <person name="Weinmaier T."/>
            <person name="Han J."/>
            <person name="Lucas S."/>
            <person name="Lapidus A."/>
            <person name="Cheng J.F."/>
            <person name="Goodwin L."/>
            <person name="Pitluck S."/>
            <person name="Peters L."/>
            <person name="Ovchinnikova G."/>
            <person name="Teshima H."/>
            <person name="Detter J.C."/>
            <person name="Han C.S."/>
            <person name="Tapia R."/>
            <person name="Land M.L."/>
            <person name="Hauser L."/>
            <person name="Kyrpides N.C."/>
            <person name="Ivanova N.N."/>
            <person name="Pagani I."/>
            <person name="Huntmann M."/>
            <person name="Wei C.L."/>
            <person name="Davenport K.W."/>
            <person name="Daligault H."/>
            <person name="Chain P.S."/>
            <person name="Chen A."/>
            <person name="Mavromatis K."/>
            <person name="Markowitz V."/>
            <person name="Szeto E."/>
            <person name="Mikhailova N."/>
            <person name="Pati A."/>
            <person name="Wagner M."/>
            <person name="Woyke T."/>
            <person name="Ollivier B."/>
            <person name="Klenk H.P."/>
            <person name="Spring S."/>
            <person name="Loy A."/>
        </authorList>
    </citation>
    <scope>NUCLEOTIDE SEQUENCE [LARGE SCALE GENOMIC DNA]</scope>
    <source>
        <strain evidence="4">DSM 22704 / JCM 16185 / SJ4</strain>
    </source>
</reference>
<dbReference type="STRING" id="646529.Desaci_4299"/>
<evidence type="ECO:0000259" key="2">
    <source>
        <dbReference type="Pfam" id="PF01551"/>
    </source>
</evidence>
<dbReference type="CDD" id="cd12797">
    <property type="entry name" value="M23_peptidase"/>
    <property type="match status" value="1"/>
</dbReference>
<dbReference type="Gene3D" id="2.70.70.10">
    <property type="entry name" value="Glucose Permease (Domain IIA)"/>
    <property type="match status" value="1"/>
</dbReference>
<dbReference type="EMBL" id="CP003639">
    <property type="protein sequence ID" value="AFM43150.1"/>
    <property type="molecule type" value="Genomic_DNA"/>
</dbReference>
<dbReference type="HOGENOM" id="CLU_1106673_0_0_9"/>
<name>I4DBH6_DESAJ</name>
<dbReference type="InterPro" id="IPR011055">
    <property type="entry name" value="Dup_hybrid_motif"/>
</dbReference>